<dbReference type="GO" id="GO:0006629">
    <property type="term" value="P:lipid metabolic process"/>
    <property type="evidence" value="ECO:0007669"/>
    <property type="project" value="InterPro"/>
</dbReference>
<comment type="caution">
    <text evidence="2">The sequence shown here is derived from an EMBL/GenBank/DDBJ whole genome shotgun (WGS) entry which is preliminary data.</text>
</comment>
<sequence>MNTVLNIAHRGASAYCPENTMAAFKRGLELGATAIETDAQMTSDGHLVLIHDEWLTRTTGLNKLVKDVTLEELRRLDAGSWFDPAFAGEKVPTLAELLELAKSAGIQVNVELKNGIVLYPRIEEAVIEEIRRHGMADRVILSSFNHYSLAKCKQLAPDIRTGILYMEGLYEPWEYASRIQAEALHAYHYAVLPEWVAQAAERGVVYHPFTVNEPAEMRRLLKAGVAGIITDYPDRLGELLKEGEDSRG</sequence>
<gene>
    <name evidence="2" type="ORF">H7B90_12675</name>
</gene>
<dbReference type="Gene3D" id="3.20.20.190">
    <property type="entry name" value="Phosphatidylinositol (PI) phosphodiesterase"/>
    <property type="match status" value="1"/>
</dbReference>
<dbReference type="Pfam" id="PF03009">
    <property type="entry name" value="GDPD"/>
    <property type="match status" value="1"/>
</dbReference>
<feature type="domain" description="GP-PDE" evidence="1">
    <location>
        <begin position="4"/>
        <end position="240"/>
    </location>
</feature>
<dbReference type="InterPro" id="IPR017946">
    <property type="entry name" value="PLC-like_Pdiesterase_TIM-brl"/>
</dbReference>
<evidence type="ECO:0000259" key="1">
    <source>
        <dbReference type="PROSITE" id="PS51704"/>
    </source>
</evidence>
<accession>A0A841TZ65</accession>
<evidence type="ECO:0000313" key="3">
    <source>
        <dbReference type="Proteomes" id="UP000553776"/>
    </source>
</evidence>
<dbReference type="CDD" id="cd08563">
    <property type="entry name" value="GDPD_TtGDE_like"/>
    <property type="match status" value="1"/>
</dbReference>
<reference evidence="2 3" key="1">
    <citation type="submission" date="2020-08" db="EMBL/GenBank/DDBJ databases">
        <title>Cohnella phylogeny.</title>
        <authorList>
            <person name="Dunlap C."/>
        </authorList>
    </citation>
    <scope>NUCLEOTIDE SEQUENCE [LARGE SCALE GENOMIC DNA]</scope>
    <source>
        <strain evidence="2 3">DSM 25239</strain>
    </source>
</reference>
<dbReference type="PANTHER" id="PTHR46211">
    <property type="entry name" value="GLYCEROPHOSPHORYL DIESTER PHOSPHODIESTERASE"/>
    <property type="match status" value="1"/>
</dbReference>
<keyword evidence="3" id="KW-1185">Reference proteome</keyword>
<protein>
    <submittedName>
        <fullName evidence="2">Glycerophosphodiester phosphodiesterase</fullName>
    </submittedName>
</protein>
<dbReference type="Proteomes" id="UP000553776">
    <property type="component" value="Unassembled WGS sequence"/>
</dbReference>
<proteinExistence type="predicted"/>
<dbReference type="SUPFAM" id="SSF51695">
    <property type="entry name" value="PLC-like phosphodiesterases"/>
    <property type="match status" value="1"/>
</dbReference>
<dbReference type="InterPro" id="IPR030395">
    <property type="entry name" value="GP_PDE_dom"/>
</dbReference>
<dbReference type="AlphaFoldDB" id="A0A841TZ65"/>
<name>A0A841TZ65_9BACL</name>
<dbReference type="PANTHER" id="PTHR46211:SF1">
    <property type="entry name" value="GLYCEROPHOSPHODIESTER PHOSPHODIESTERASE, CYTOPLASMIC"/>
    <property type="match status" value="1"/>
</dbReference>
<dbReference type="GO" id="GO:0008081">
    <property type="term" value="F:phosphoric diester hydrolase activity"/>
    <property type="evidence" value="ECO:0007669"/>
    <property type="project" value="InterPro"/>
</dbReference>
<dbReference type="EMBL" id="JACJVR010000051">
    <property type="protein sequence ID" value="MBB6692258.1"/>
    <property type="molecule type" value="Genomic_DNA"/>
</dbReference>
<evidence type="ECO:0000313" key="2">
    <source>
        <dbReference type="EMBL" id="MBB6692258.1"/>
    </source>
</evidence>
<organism evidence="2 3">
    <name type="scientific">Cohnella xylanilytica</name>
    <dbReference type="NCBI Taxonomy" id="557555"/>
    <lineage>
        <taxon>Bacteria</taxon>
        <taxon>Bacillati</taxon>
        <taxon>Bacillota</taxon>
        <taxon>Bacilli</taxon>
        <taxon>Bacillales</taxon>
        <taxon>Paenibacillaceae</taxon>
        <taxon>Cohnella</taxon>
    </lineage>
</organism>
<dbReference type="PROSITE" id="PS51704">
    <property type="entry name" value="GP_PDE"/>
    <property type="match status" value="1"/>
</dbReference>